<gene>
    <name evidence="2" type="ORF">GCM10011349_31460</name>
</gene>
<evidence type="ECO:0000313" key="2">
    <source>
        <dbReference type="EMBL" id="GGN55119.1"/>
    </source>
</evidence>
<name>A0ABQ2JUK3_9SPHN</name>
<protein>
    <submittedName>
        <fullName evidence="2">Uncharacterized protein</fullName>
    </submittedName>
</protein>
<keyword evidence="3" id="KW-1185">Reference proteome</keyword>
<evidence type="ECO:0000256" key="1">
    <source>
        <dbReference type="SAM" id="MobiDB-lite"/>
    </source>
</evidence>
<dbReference type="Proteomes" id="UP000605099">
    <property type="component" value="Unassembled WGS sequence"/>
</dbReference>
<feature type="compositionally biased region" description="Basic and acidic residues" evidence="1">
    <location>
        <begin position="31"/>
        <end position="43"/>
    </location>
</feature>
<reference evidence="3" key="1">
    <citation type="journal article" date="2019" name="Int. J. Syst. Evol. Microbiol.">
        <title>The Global Catalogue of Microorganisms (GCM) 10K type strain sequencing project: providing services to taxonomists for standard genome sequencing and annotation.</title>
        <authorList>
            <consortium name="The Broad Institute Genomics Platform"/>
            <consortium name="The Broad Institute Genome Sequencing Center for Infectious Disease"/>
            <person name="Wu L."/>
            <person name="Ma J."/>
        </authorList>
    </citation>
    <scope>NUCLEOTIDE SEQUENCE [LARGE SCALE GENOMIC DNA]</scope>
    <source>
        <strain evidence="3">CGMCC 1.6784</strain>
    </source>
</reference>
<dbReference type="EMBL" id="BMLK01000015">
    <property type="protein sequence ID" value="GGN55119.1"/>
    <property type="molecule type" value="Genomic_DNA"/>
</dbReference>
<dbReference type="RefSeq" id="WP_373290158.1">
    <property type="nucleotide sequence ID" value="NZ_BMLK01000015.1"/>
</dbReference>
<comment type="caution">
    <text evidence="2">The sequence shown here is derived from an EMBL/GenBank/DDBJ whole genome shotgun (WGS) entry which is preliminary data.</text>
</comment>
<organism evidence="2 3">
    <name type="scientific">Novosphingobium indicum</name>
    <dbReference type="NCBI Taxonomy" id="462949"/>
    <lineage>
        <taxon>Bacteria</taxon>
        <taxon>Pseudomonadati</taxon>
        <taxon>Pseudomonadota</taxon>
        <taxon>Alphaproteobacteria</taxon>
        <taxon>Sphingomonadales</taxon>
        <taxon>Sphingomonadaceae</taxon>
        <taxon>Novosphingobium</taxon>
    </lineage>
</organism>
<feature type="region of interest" description="Disordered" evidence="1">
    <location>
        <begin position="29"/>
        <end position="88"/>
    </location>
</feature>
<proteinExistence type="predicted"/>
<sequence length="88" mass="10077">MDEQALQPWTMNREIIPVAFGARVEMHVSTGRHDRADRLKREPAPAPNTHRPRIDSLTEYGSDENHFSRREFSLAAGRTNVRGAPRLQ</sequence>
<evidence type="ECO:0000313" key="3">
    <source>
        <dbReference type="Proteomes" id="UP000605099"/>
    </source>
</evidence>
<accession>A0ABQ2JUK3</accession>
<feature type="compositionally biased region" description="Basic and acidic residues" evidence="1">
    <location>
        <begin position="63"/>
        <end position="72"/>
    </location>
</feature>